<accession>A0A133KAV3</accession>
<gene>
    <name evidence="3" type="ORF">HMPREF3200_01724</name>
</gene>
<dbReference type="RefSeq" id="WP_060929845.1">
    <property type="nucleotide sequence ID" value="NZ_KQ955289.1"/>
</dbReference>
<keyword evidence="2" id="KW-0732">Signal</keyword>
<keyword evidence="4" id="KW-1185">Reference proteome</keyword>
<feature type="compositionally biased region" description="Basic and acidic residues" evidence="1">
    <location>
        <begin position="28"/>
        <end position="103"/>
    </location>
</feature>
<evidence type="ECO:0000313" key="3">
    <source>
        <dbReference type="EMBL" id="KWZ76629.1"/>
    </source>
</evidence>
<reference evidence="4" key="1">
    <citation type="submission" date="2016-01" db="EMBL/GenBank/DDBJ databases">
        <authorList>
            <person name="Mitreva M."/>
            <person name="Pepin K.H."/>
            <person name="Mihindukulasuriya K.A."/>
            <person name="Fulton R."/>
            <person name="Fronick C."/>
            <person name="O'Laughlin M."/>
            <person name="Miner T."/>
            <person name="Herter B."/>
            <person name="Rosa B.A."/>
            <person name="Cordes M."/>
            <person name="Tomlinson C."/>
            <person name="Wollam A."/>
            <person name="Palsikar V.B."/>
            <person name="Mardis E.R."/>
            <person name="Wilson R.K."/>
        </authorList>
    </citation>
    <scope>NUCLEOTIDE SEQUENCE [LARGE SCALE GENOMIC DNA]</scope>
    <source>
        <strain evidence="4">MJR8151</strain>
    </source>
</reference>
<name>A0A133KAV3_9FIRM</name>
<comment type="caution">
    <text evidence="3">The sequence shown here is derived from an EMBL/GenBank/DDBJ whole genome shotgun (WGS) entry which is preliminary data.</text>
</comment>
<dbReference type="PATRIC" id="fig|33036.3.peg.1709"/>
<organism evidence="3 4">
    <name type="scientific">Anaerococcus tetradius</name>
    <dbReference type="NCBI Taxonomy" id="33036"/>
    <lineage>
        <taxon>Bacteria</taxon>
        <taxon>Bacillati</taxon>
        <taxon>Bacillota</taxon>
        <taxon>Tissierellia</taxon>
        <taxon>Tissierellales</taxon>
        <taxon>Peptoniphilaceae</taxon>
        <taxon>Anaerococcus</taxon>
    </lineage>
</organism>
<sequence>MKITNKVVLAGLLLSLSLTSCNNLSKNKNNEEDASKKTEVSESADSEKKEGTAEKEADSKKDAEEDKKEGTSEKEATDKKDSKDDADKKDAEGKEDSDKDAKTKEELVAKLEQAIFDAKVTVRAIEILQTESPEAIEGREAEVQEMLDHSNQVLDKANEVLEKVQNNN</sequence>
<dbReference type="EMBL" id="LRPM01000072">
    <property type="protein sequence ID" value="KWZ76629.1"/>
    <property type="molecule type" value="Genomic_DNA"/>
</dbReference>
<protein>
    <recommendedName>
        <fullName evidence="5">Lipoprotein</fullName>
    </recommendedName>
</protein>
<dbReference type="AlphaFoldDB" id="A0A133KAV3"/>
<dbReference type="Proteomes" id="UP000070383">
    <property type="component" value="Unassembled WGS sequence"/>
</dbReference>
<feature type="region of interest" description="Disordered" evidence="1">
    <location>
        <begin position="20"/>
        <end position="103"/>
    </location>
</feature>
<dbReference type="PROSITE" id="PS51257">
    <property type="entry name" value="PROKAR_LIPOPROTEIN"/>
    <property type="match status" value="1"/>
</dbReference>
<feature type="chain" id="PRO_5039616841" description="Lipoprotein" evidence="2">
    <location>
        <begin position="21"/>
        <end position="168"/>
    </location>
</feature>
<evidence type="ECO:0000256" key="1">
    <source>
        <dbReference type="SAM" id="MobiDB-lite"/>
    </source>
</evidence>
<dbReference type="STRING" id="33036.HMPREF3200_01724"/>
<feature type="signal peptide" evidence="2">
    <location>
        <begin position="1"/>
        <end position="20"/>
    </location>
</feature>
<evidence type="ECO:0008006" key="5">
    <source>
        <dbReference type="Google" id="ProtNLM"/>
    </source>
</evidence>
<proteinExistence type="predicted"/>
<evidence type="ECO:0000313" key="4">
    <source>
        <dbReference type="Proteomes" id="UP000070383"/>
    </source>
</evidence>
<dbReference type="OrthoDB" id="1693281at2"/>
<evidence type="ECO:0000256" key="2">
    <source>
        <dbReference type="SAM" id="SignalP"/>
    </source>
</evidence>